<dbReference type="Proteomes" id="UP001318040">
    <property type="component" value="Chromosome 27"/>
</dbReference>
<evidence type="ECO:0000256" key="6">
    <source>
        <dbReference type="ARBA" id="ARBA00023015"/>
    </source>
</evidence>
<dbReference type="PANTHER" id="PTHR45944">
    <property type="entry name" value="SCHNURRI, ISOFORM F"/>
    <property type="match status" value="1"/>
</dbReference>
<feature type="compositionally biased region" description="Basic and acidic residues" evidence="10">
    <location>
        <begin position="1080"/>
        <end position="1100"/>
    </location>
</feature>
<dbReference type="GO" id="GO:0005634">
    <property type="term" value="C:nucleus"/>
    <property type="evidence" value="ECO:0007669"/>
    <property type="project" value="UniProtKB-SubCell"/>
</dbReference>
<gene>
    <name evidence="13 14 15 16" type="primary">LOC116946471</name>
</gene>
<feature type="compositionally biased region" description="Low complexity" evidence="10">
    <location>
        <begin position="1052"/>
        <end position="1079"/>
    </location>
</feature>
<feature type="compositionally biased region" description="Polar residues" evidence="10">
    <location>
        <begin position="450"/>
        <end position="461"/>
    </location>
</feature>
<dbReference type="SUPFAM" id="SSF57667">
    <property type="entry name" value="beta-beta-alpha zinc fingers"/>
    <property type="match status" value="2"/>
</dbReference>
<dbReference type="RefSeq" id="XP_032817269.1">
    <property type="nucleotide sequence ID" value="XM_032961378.1"/>
</dbReference>
<dbReference type="SMART" id="SM00355">
    <property type="entry name" value="ZnF_C2H2"/>
    <property type="match status" value="4"/>
</dbReference>
<dbReference type="PROSITE" id="PS50157">
    <property type="entry name" value="ZINC_FINGER_C2H2_2"/>
    <property type="match status" value="4"/>
</dbReference>
<evidence type="ECO:0000313" key="15">
    <source>
        <dbReference type="RefSeq" id="XP_032817269.1"/>
    </source>
</evidence>
<protein>
    <submittedName>
        <fullName evidence="13 14">Human immunodeficiency virus type I enhancer-binding protein 2 homolog</fullName>
    </submittedName>
</protein>
<feature type="compositionally biased region" description="Basic and acidic residues" evidence="10">
    <location>
        <begin position="1844"/>
        <end position="1874"/>
    </location>
</feature>
<feature type="compositionally biased region" description="Low complexity" evidence="10">
    <location>
        <begin position="622"/>
        <end position="631"/>
    </location>
</feature>
<dbReference type="KEGG" id="pmrn:116946471"/>
<feature type="region of interest" description="Disordered" evidence="10">
    <location>
        <begin position="1372"/>
        <end position="1393"/>
    </location>
</feature>
<dbReference type="InterPro" id="IPR036236">
    <property type="entry name" value="Znf_C2H2_sf"/>
</dbReference>
<dbReference type="Pfam" id="PF00096">
    <property type="entry name" value="zf-C2H2"/>
    <property type="match status" value="3"/>
</dbReference>
<feature type="compositionally biased region" description="Basic and acidic residues" evidence="10">
    <location>
        <begin position="1539"/>
        <end position="1549"/>
    </location>
</feature>
<feature type="compositionally biased region" description="Basic and acidic residues" evidence="10">
    <location>
        <begin position="999"/>
        <end position="1030"/>
    </location>
</feature>
<organism evidence="12 13">
    <name type="scientific">Petromyzon marinus</name>
    <name type="common">Sea lamprey</name>
    <dbReference type="NCBI Taxonomy" id="7757"/>
    <lineage>
        <taxon>Eukaryota</taxon>
        <taxon>Metazoa</taxon>
        <taxon>Chordata</taxon>
        <taxon>Craniata</taxon>
        <taxon>Vertebrata</taxon>
        <taxon>Cyclostomata</taxon>
        <taxon>Hyperoartia</taxon>
        <taxon>Petromyzontiformes</taxon>
        <taxon>Petromyzontidae</taxon>
        <taxon>Petromyzon</taxon>
    </lineage>
</organism>
<keyword evidence="8" id="KW-0539">Nucleus</keyword>
<feature type="domain" description="C2H2-type" evidence="11">
    <location>
        <begin position="248"/>
        <end position="275"/>
    </location>
</feature>
<feature type="region of interest" description="Disordered" evidence="10">
    <location>
        <begin position="557"/>
        <end position="634"/>
    </location>
</feature>
<feature type="region of interest" description="Disordered" evidence="10">
    <location>
        <begin position="1473"/>
        <end position="1498"/>
    </location>
</feature>
<dbReference type="FunFam" id="3.30.160.60:FF:000145">
    <property type="entry name" value="Zinc finger protein 574"/>
    <property type="match status" value="1"/>
</dbReference>
<feature type="region of interest" description="Disordered" evidence="10">
    <location>
        <begin position="1"/>
        <end position="140"/>
    </location>
</feature>
<evidence type="ECO:0000259" key="11">
    <source>
        <dbReference type="PROSITE" id="PS50157"/>
    </source>
</evidence>
<dbReference type="RefSeq" id="XP_032817270.1">
    <property type="nucleotide sequence ID" value="XM_032961379.1"/>
</dbReference>
<evidence type="ECO:0000256" key="7">
    <source>
        <dbReference type="ARBA" id="ARBA00023163"/>
    </source>
</evidence>
<feature type="compositionally biased region" description="Basic and acidic residues" evidence="10">
    <location>
        <begin position="96"/>
        <end position="112"/>
    </location>
</feature>
<keyword evidence="4 9" id="KW-0863">Zinc-finger</keyword>
<keyword evidence="3" id="KW-0677">Repeat</keyword>
<dbReference type="InterPro" id="IPR013087">
    <property type="entry name" value="Znf_C2H2_type"/>
</dbReference>
<dbReference type="GO" id="GO:0000978">
    <property type="term" value="F:RNA polymerase II cis-regulatory region sequence-specific DNA binding"/>
    <property type="evidence" value="ECO:0007669"/>
    <property type="project" value="TreeGrafter"/>
</dbReference>
<keyword evidence="12" id="KW-1185">Reference proteome</keyword>
<feature type="compositionally biased region" description="Basic and acidic residues" evidence="10">
    <location>
        <begin position="70"/>
        <end position="84"/>
    </location>
</feature>
<dbReference type="PROSITE" id="PS00028">
    <property type="entry name" value="ZINC_FINGER_C2H2_1"/>
    <property type="match status" value="3"/>
</dbReference>
<feature type="region of interest" description="Disordered" evidence="10">
    <location>
        <begin position="2334"/>
        <end position="2367"/>
    </location>
</feature>
<evidence type="ECO:0000256" key="5">
    <source>
        <dbReference type="ARBA" id="ARBA00022833"/>
    </source>
</evidence>
<evidence type="ECO:0000256" key="2">
    <source>
        <dbReference type="ARBA" id="ARBA00022723"/>
    </source>
</evidence>
<feature type="region of interest" description="Disordered" evidence="10">
    <location>
        <begin position="792"/>
        <end position="825"/>
    </location>
</feature>
<feature type="region of interest" description="Disordered" evidence="10">
    <location>
        <begin position="2093"/>
        <end position="2296"/>
    </location>
</feature>
<comment type="subcellular location">
    <subcellularLocation>
        <location evidence="1">Nucleus</location>
    </subcellularLocation>
</comment>
<feature type="compositionally biased region" description="Basic and acidic residues" evidence="10">
    <location>
        <begin position="2213"/>
        <end position="2222"/>
    </location>
</feature>
<feature type="region of interest" description="Disordered" evidence="10">
    <location>
        <begin position="449"/>
        <end position="515"/>
    </location>
</feature>
<feature type="region of interest" description="Disordered" evidence="10">
    <location>
        <begin position="155"/>
        <end position="229"/>
    </location>
</feature>
<feature type="compositionally biased region" description="Low complexity" evidence="10">
    <location>
        <begin position="2248"/>
        <end position="2269"/>
    </location>
</feature>
<evidence type="ECO:0000313" key="16">
    <source>
        <dbReference type="RefSeq" id="XP_032817270.1"/>
    </source>
</evidence>
<feature type="compositionally biased region" description="Polar residues" evidence="10">
    <location>
        <begin position="1382"/>
        <end position="1392"/>
    </location>
</feature>
<feature type="compositionally biased region" description="Polar residues" evidence="10">
    <location>
        <begin position="485"/>
        <end position="515"/>
    </location>
</feature>
<feature type="compositionally biased region" description="Low complexity" evidence="10">
    <location>
        <begin position="128"/>
        <end position="139"/>
    </location>
</feature>
<keyword evidence="2" id="KW-0479">Metal-binding</keyword>
<feature type="region of interest" description="Disordered" evidence="10">
    <location>
        <begin position="1524"/>
        <end position="1575"/>
    </location>
</feature>
<feature type="domain" description="C2H2-type" evidence="11">
    <location>
        <begin position="1910"/>
        <end position="1937"/>
    </location>
</feature>
<dbReference type="RefSeq" id="XP_032817268.1">
    <property type="nucleotide sequence ID" value="XM_032961377.1"/>
</dbReference>
<evidence type="ECO:0000256" key="8">
    <source>
        <dbReference type="ARBA" id="ARBA00023242"/>
    </source>
</evidence>
<evidence type="ECO:0000256" key="3">
    <source>
        <dbReference type="ARBA" id="ARBA00022737"/>
    </source>
</evidence>
<feature type="compositionally biased region" description="Basic and acidic residues" evidence="10">
    <location>
        <begin position="1562"/>
        <end position="1571"/>
    </location>
</feature>
<feature type="compositionally biased region" description="Pro residues" evidence="10">
    <location>
        <begin position="7"/>
        <end position="20"/>
    </location>
</feature>
<feature type="region of interest" description="Disordered" evidence="10">
    <location>
        <begin position="988"/>
        <end position="1145"/>
    </location>
</feature>
<keyword evidence="6" id="KW-0805">Transcription regulation</keyword>
<feature type="compositionally biased region" description="Gly residues" evidence="10">
    <location>
        <begin position="594"/>
        <end position="606"/>
    </location>
</feature>
<feature type="compositionally biased region" description="Basic residues" evidence="10">
    <location>
        <begin position="156"/>
        <end position="168"/>
    </location>
</feature>
<feature type="region of interest" description="Disordered" evidence="10">
    <location>
        <begin position="1972"/>
        <end position="2023"/>
    </location>
</feature>
<proteinExistence type="predicted"/>
<evidence type="ECO:0000313" key="14">
    <source>
        <dbReference type="RefSeq" id="XP_032817268.1"/>
    </source>
</evidence>
<evidence type="ECO:0000313" key="13">
    <source>
        <dbReference type="RefSeq" id="XP_032817267.1"/>
    </source>
</evidence>
<evidence type="ECO:0000313" key="12">
    <source>
        <dbReference type="Proteomes" id="UP001318040"/>
    </source>
</evidence>
<feature type="domain" description="C2H2-type" evidence="11">
    <location>
        <begin position="276"/>
        <end position="299"/>
    </location>
</feature>
<evidence type="ECO:0000256" key="4">
    <source>
        <dbReference type="ARBA" id="ARBA00022771"/>
    </source>
</evidence>
<dbReference type="InterPro" id="IPR051969">
    <property type="entry name" value="Zinc-finger_DNA-bd_regulators"/>
</dbReference>
<dbReference type="Gene3D" id="3.30.160.60">
    <property type="entry name" value="Classic Zinc Finger"/>
    <property type="match status" value="4"/>
</dbReference>
<name>A0AAJ7X162_PETMA</name>
<dbReference type="FunFam" id="3.30.160.60:FF:000083">
    <property type="entry name" value="Immunodeficiency virus type I enhancer binding protein 1"/>
    <property type="match status" value="1"/>
</dbReference>
<feature type="compositionally biased region" description="Acidic residues" evidence="10">
    <location>
        <begin position="2000"/>
        <end position="2023"/>
    </location>
</feature>
<feature type="compositionally biased region" description="Low complexity" evidence="10">
    <location>
        <begin position="2145"/>
        <end position="2158"/>
    </location>
</feature>
<feature type="region of interest" description="Disordered" evidence="10">
    <location>
        <begin position="309"/>
        <end position="337"/>
    </location>
</feature>
<feature type="region of interest" description="Disordered" evidence="10">
    <location>
        <begin position="2302"/>
        <end position="2321"/>
    </location>
</feature>
<keyword evidence="5" id="KW-0862">Zinc</keyword>
<dbReference type="RefSeq" id="XP_032817267.1">
    <property type="nucleotide sequence ID" value="XM_032961376.1"/>
</dbReference>
<feature type="compositionally biased region" description="Acidic residues" evidence="10">
    <location>
        <begin position="567"/>
        <end position="579"/>
    </location>
</feature>
<feature type="region of interest" description="Disordered" evidence="10">
    <location>
        <begin position="1834"/>
        <end position="1878"/>
    </location>
</feature>
<evidence type="ECO:0000256" key="9">
    <source>
        <dbReference type="PROSITE-ProRule" id="PRU00042"/>
    </source>
</evidence>
<evidence type="ECO:0000256" key="10">
    <source>
        <dbReference type="SAM" id="MobiDB-lite"/>
    </source>
</evidence>
<dbReference type="GO" id="GO:0000981">
    <property type="term" value="F:DNA-binding transcription factor activity, RNA polymerase II-specific"/>
    <property type="evidence" value="ECO:0007669"/>
    <property type="project" value="TreeGrafter"/>
</dbReference>
<feature type="domain" description="C2H2-type" evidence="11">
    <location>
        <begin position="1938"/>
        <end position="1963"/>
    </location>
</feature>
<dbReference type="PANTHER" id="PTHR45944:SF2">
    <property type="entry name" value="SCHNURRI, ISOFORM F"/>
    <property type="match status" value="1"/>
</dbReference>
<reference evidence="13 14" key="1">
    <citation type="submission" date="2025-04" db="UniProtKB">
        <authorList>
            <consortium name="RefSeq"/>
        </authorList>
    </citation>
    <scope>IDENTIFICATION</scope>
    <source>
        <tissue evidence="13 14">Sperm</tissue>
    </source>
</reference>
<accession>A0AAJ7X162</accession>
<dbReference type="GO" id="GO:0008270">
    <property type="term" value="F:zinc ion binding"/>
    <property type="evidence" value="ECO:0007669"/>
    <property type="project" value="UniProtKB-KW"/>
</dbReference>
<keyword evidence="7" id="KW-0804">Transcription</keyword>
<feature type="region of interest" description="Disordered" evidence="10">
    <location>
        <begin position="2521"/>
        <end position="2554"/>
    </location>
</feature>
<evidence type="ECO:0000256" key="1">
    <source>
        <dbReference type="ARBA" id="ARBA00004123"/>
    </source>
</evidence>
<feature type="region of interest" description="Disordered" evidence="10">
    <location>
        <begin position="2038"/>
        <end position="2070"/>
    </location>
</feature>
<feature type="region of interest" description="Disordered" evidence="10">
    <location>
        <begin position="944"/>
        <end position="976"/>
    </location>
</feature>
<feature type="region of interest" description="Disordered" evidence="10">
    <location>
        <begin position="1610"/>
        <end position="1654"/>
    </location>
</feature>
<sequence>MTSTGPVAPPPLPPPLPPPASMIGKDSAVEQAGRSPGKAVDAADRPRASAATSLEAAGRPVELGPAKPAVVDRHGDRDDDRSGPTDRAAVAGVAHVEWRRAAACSGREEAGERPALLAEPHSKANHVQEQQRQQQQQQKQCEEWEHCLGALTVPSRGRRRSRGGRSHRERLLTRLPPAQLGPDLETPGPAWSPGRSPPSSAVRGKRWPGAAHEPPPPHGTSGACGGVGRRRRHYCRDGEDKLKKPGKYACSYCGRACAKPSVLKKHVRMHTGERPYPCLACGFSFKTKSNLYKHCKSHAHAVRATPLWPADESGKGLAPGVDSEDPPGGPSDGERTDTDVECCVDELAPRDIDASAGGAFKARQEIWTSPRAAPALFGEEQEVKEEVPSRCFANKGVSDARSEEFLPRETMGKGNGVGEGEVTPGLAASALPQMVVVAAGQGGRAVAESGQRSVGVQQQAPTAAASDNDLRSAKHRLWRKRELESNSSGHLLTPSPFSSKGSTDSGYFSRSGSTELSLASPLAPITVTCTGGGGGGYNAPSFAFQGSAGRGRVTERYAHTGWRGETVEDDEEDGEEEGGPADARTWSDPALSRRGGGAGAGSGAGTQGPHPCHDSGRRRSSSADPPVSVVSGGAKCQSGEFLDVPVFETGGFFRSNSMPTCNPSRSGHSPAGHPAGASLSFDECFPRKGGSIGGSSPALAYGTNPRPLVRQQAVELPACRDIQGRQFHEQTKVTSVIWQSSGSLLSETVVPLGNKTAVAPSCQGDNVSVNRTERDVVTARLFHCPGALDRTSLQGKRRKPKSVRDEDEPDFVTGETLVSGGGEPVQEPPMDVTGVGAGPTAVLHWHEHTPFGKRESPVGAIANTPSESPADAAAGFVPRRGQSLESVVGRHAGKNEISVIQHTKLLGRPRSFEKADAGRSGCVVLRQSLSADQARDSVTVRQNFPATAASEKEDGGAKMRGGAQPDPQAPRNGRLIRQSKIPEILVTVEPDGDQQQNDYLKEKPGKKRDEEFQWPRRSETLEKLPAEKLPPKKKRLRLSELGNASIESSNDSSVSAPLSRSPSADGTLSRCSSLSSASLDHAEVGDDEKPKKEPAEKSGEEGAALFLTVPGAPPSPLQPPGGGMRRTASEHEPCGAGPGPQGGRSRSFDDGILSAPCVPVADGFGRAAAAGERRKAYLEHLASLNGHPEAARAAASAMAVDGYLHLHSAKEYSKLLESCGASPADVQQQSQRQFFRREIPQRIGAYALSSERPGSKPYLLEHALTVQRLDSELHRPNLQWAPHHASVPPPFPPLPLTHRPHTQNNLLLCHQQKQHFPRHAFQNPFERFHSESSSRPPAWQAKAVQQAVPSHVADTRSMGAVSKQWRSTPVDVGLKNHRSSDPQHTPSANTTAPHVAHAALPRADVGAALALRTCGRVLQPSPLASAVPVRRPSVLEPHPGRAIFTSPSQLAHPRLCQPAVVVCHVTGEEGGAALMGSSDEAPQRSARAATPPPLRGEASHLGVSASVLQRDQCAARLGDIMQAAPPGCQLLPGASSRLGLDKGEDRPRGTADPSPRRGTNGEVRKQAEPPRLRKPVLVRQFCTTEPVERDGSPARCDAAVSASPALLPAVPGARLGDVQGAPADDARTSELPSQQPDGHGLTDTTAAPCPPQGLATSKSAVQVRVLLPAGAAAHGGSGSITVPVLQTVATPSLLVHVGPRPGLAVLVADLAEVQQLILPGLHTLTPASWCLLNARARPSTVADTTTTTTTDGKASVYGPWEPAKSGDSLCGGILPGVSTHAALALLRSRQRAGPSTYSTAGACPANACALVHSGWWRRPHVAQPIPAVKVCTPLGKPTPTVAGSREKELEREQARESARESARERSAKGHHDSPSRAAKPALPCRIKIFDGGYKSNEEYVYVRGRGRGKYVCEECGIRCKKPSMLRKHIRSHSDLRPYRCHICSFAFKTKGNLTKHVKSKAHSKKCLEMGMSAMMGDDPGEQDPEWQPSPGAREDHQFSDADDSDRDRDDDDDDDDEDDEDDNDEGLAALAALRSDGNLGSASPLGSWEPCGTGEPGARSAGGWPSTADAAFDDDDEVARLTLRLRASLHGAASISAAHPSPPPRHDAAPAFAVTPGGSSPSQCSRALLGRSLAGGGTRSPPYDAPGRGARPGKGAPLAPSPNRLGVLLERAMRDRPRLAGGCSPSRPRAVPRDGSPAPGRHGAFRTHSLSPYRRDVARDRPPSPGGAGRTHSLSPHRGGAARLTDDPAVVAAAPPPATARSPPALAVRGAGGGRADPLVSAAPRPQQPPFADAARCGLTASAQHPGSLAGDPPGSKGRGSLYEEQAAQCYAAVGPTSGNGAHAQPPDDRHFGATPGGPARPFPSKPRQLSTRLLQLPKALPHAVAVVGSVHMIDMSRVARAAGSTSSFSSSSLDEEAAVAFAPERLAEPSFAGAPRRRHRGTPPPVAGVVTSTAPDCPDTFAFGSGHAAVRFRAEPPEFCAAAAAAARSGGTTATGRGGGDPCELAALPLSVSCSVVEAVPPRPRRTEESGVHGSGRRPLPVSAGVSETAATT</sequence>